<dbReference type="PANTHER" id="PTHR31315">
    <property type="entry name" value="PROTEIN SIP5"/>
    <property type="match status" value="1"/>
</dbReference>
<feature type="compositionally biased region" description="Low complexity" evidence="2">
    <location>
        <begin position="364"/>
        <end position="399"/>
    </location>
</feature>
<dbReference type="CDD" id="cd24139">
    <property type="entry name" value="SIP5-like"/>
    <property type="match status" value="1"/>
</dbReference>
<feature type="region of interest" description="Disordered" evidence="2">
    <location>
        <begin position="338"/>
        <end position="470"/>
    </location>
</feature>
<dbReference type="EMBL" id="SGPL01000321">
    <property type="protein sequence ID" value="THH13842.1"/>
    <property type="molecule type" value="Genomic_DNA"/>
</dbReference>
<evidence type="ECO:0000313" key="3">
    <source>
        <dbReference type="EMBL" id="THH13842.1"/>
    </source>
</evidence>
<dbReference type="PANTHER" id="PTHR31315:SF1">
    <property type="entry name" value="PROTEIN SIP5"/>
    <property type="match status" value="1"/>
</dbReference>
<feature type="compositionally biased region" description="Polar residues" evidence="2">
    <location>
        <begin position="208"/>
        <end position="217"/>
    </location>
</feature>
<proteinExistence type="inferred from homology"/>
<reference evidence="3 4" key="1">
    <citation type="submission" date="2019-02" db="EMBL/GenBank/DDBJ databases">
        <title>Genome sequencing of the rare red list fungi Bondarzewia mesenterica.</title>
        <authorList>
            <person name="Buettner E."/>
            <person name="Kellner H."/>
        </authorList>
    </citation>
    <scope>NUCLEOTIDE SEQUENCE [LARGE SCALE GENOMIC DNA]</scope>
    <source>
        <strain evidence="3 4">DSM 108281</strain>
    </source>
</reference>
<feature type="region of interest" description="Disordered" evidence="2">
    <location>
        <begin position="282"/>
        <end position="302"/>
    </location>
</feature>
<comment type="similarity">
    <text evidence="1">Belongs to the SIP5 family.</text>
</comment>
<organism evidence="3 4">
    <name type="scientific">Bondarzewia mesenterica</name>
    <dbReference type="NCBI Taxonomy" id="1095465"/>
    <lineage>
        <taxon>Eukaryota</taxon>
        <taxon>Fungi</taxon>
        <taxon>Dikarya</taxon>
        <taxon>Basidiomycota</taxon>
        <taxon>Agaricomycotina</taxon>
        <taxon>Agaricomycetes</taxon>
        <taxon>Russulales</taxon>
        <taxon>Bondarzewiaceae</taxon>
        <taxon>Bondarzewia</taxon>
    </lineage>
</organism>
<sequence>MGNSASSSGRIAQDDTVDFGFLYPQGVYSGPREWNEAIVGQLICERKLAPFYRPLEDYDPSWDDEQILAARKEPPPPDSGQSESLTRSDTVSSKLGHHKRPSTAKEVPRSVEAAIYRNAAECPICFLYYPANINHSRCCDQAICTECFVQIKRSEPTVTRLVSDPACCPYCVQEHFGVVYTPPSWRAGIGSEGSPQSSWPDSPKESEASLQSATANPGKQKRRKSFGHDSAEVVATDQIRPDWETKLAAVRAAAARRANRRIIMRQVGDRLIPVGVSSGRVHALPTEMGEGGGSGRRSRRRGQNPELNQLLGHMSLGGQDLEELMVMEAMRLSLLEHEEQQRREAAEQAANGGEGDSNQHPSDESSAPASEAPASSGTLSANTTSSPSSTSVSPSVEPRSPVPPSPSTAAPTSNGTAVAHQSPSVPPSPSSHTSETAVNASNTGGSNSDTDWRRREHLPPLPRLEPLIPDNIRMASPKASVGAYRGGQRRVGRGLMAPMLAQTGVLMVSRARQFILHRMEVSRKDKRRFNHADSLRFEAAGCMDWRPGMVECPWTDSVGQPICRRCGGTLGIPYIQCLAVHALFLVSDEICI</sequence>
<evidence type="ECO:0000256" key="2">
    <source>
        <dbReference type="SAM" id="MobiDB-lite"/>
    </source>
</evidence>
<feature type="region of interest" description="Disordered" evidence="2">
    <location>
        <begin position="189"/>
        <end position="229"/>
    </location>
</feature>
<name>A0A4S4LNK9_9AGAM</name>
<dbReference type="Proteomes" id="UP000310158">
    <property type="component" value="Unassembled WGS sequence"/>
</dbReference>
<dbReference type="InterPro" id="IPR039301">
    <property type="entry name" value="Sip5/DA2"/>
</dbReference>
<dbReference type="GO" id="GO:0005737">
    <property type="term" value="C:cytoplasm"/>
    <property type="evidence" value="ECO:0007669"/>
    <property type="project" value="TreeGrafter"/>
</dbReference>
<evidence type="ECO:0000313" key="4">
    <source>
        <dbReference type="Proteomes" id="UP000310158"/>
    </source>
</evidence>
<accession>A0A4S4LNK9</accession>
<feature type="compositionally biased region" description="Polar residues" evidence="2">
    <location>
        <begin position="79"/>
        <end position="93"/>
    </location>
</feature>
<dbReference type="AlphaFoldDB" id="A0A4S4LNK9"/>
<comment type="caution">
    <text evidence="3">The sequence shown here is derived from an EMBL/GenBank/DDBJ whole genome shotgun (WGS) entry which is preliminary data.</text>
</comment>
<protein>
    <recommendedName>
        <fullName evidence="5">RING-type domain-containing protein</fullName>
    </recommendedName>
</protein>
<dbReference type="OrthoDB" id="21471at2759"/>
<evidence type="ECO:0008006" key="5">
    <source>
        <dbReference type="Google" id="ProtNLM"/>
    </source>
</evidence>
<feature type="region of interest" description="Disordered" evidence="2">
    <location>
        <begin position="70"/>
        <end position="107"/>
    </location>
</feature>
<evidence type="ECO:0000256" key="1">
    <source>
        <dbReference type="ARBA" id="ARBA00010402"/>
    </source>
</evidence>
<feature type="compositionally biased region" description="Polar residues" evidence="2">
    <location>
        <begin position="432"/>
        <end position="449"/>
    </location>
</feature>
<keyword evidence="4" id="KW-1185">Reference proteome</keyword>
<gene>
    <name evidence="3" type="ORF">EW146_g6426</name>
</gene>